<dbReference type="PANTHER" id="PTHR22617">
    <property type="entry name" value="CHEMOTAXIS SENSOR HISTIDINE KINASE-RELATED"/>
    <property type="match status" value="1"/>
</dbReference>
<protein>
    <submittedName>
        <fullName evidence="2">Chemotaxis protein CheW</fullName>
    </submittedName>
</protein>
<dbReference type="InterPro" id="IPR039315">
    <property type="entry name" value="CheW"/>
</dbReference>
<dbReference type="SUPFAM" id="SSF50341">
    <property type="entry name" value="CheW-like"/>
    <property type="match status" value="1"/>
</dbReference>
<dbReference type="InterPro" id="IPR036061">
    <property type="entry name" value="CheW-like_dom_sf"/>
</dbReference>
<dbReference type="SMART" id="SM00260">
    <property type="entry name" value="CheW"/>
    <property type="match status" value="1"/>
</dbReference>
<accession>A0ABV7H833</accession>
<dbReference type="PROSITE" id="PS50851">
    <property type="entry name" value="CHEW"/>
    <property type="match status" value="1"/>
</dbReference>
<evidence type="ECO:0000259" key="1">
    <source>
        <dbReference type="PROSITE" id="PS50851"/>
    </source>
</evidence>
<evidence type="ECO:0000313" key="2">
    <source>
        <dbReference type="EMBL" id="MFC3150044.1"/>
    </source>
</evidence>
<dbReference type="CDD" id="cd00732">
    <property type="entry name" value="CheW"/>
    <property type="match status" value="1"/>
</dbReference>
<keyword evidence="3" id="KW-1185">Reference proteome</keyword>
<name>A0ABV7H833_9GAMM</name>
<evidence type="ECO:0000313" key="3">
    <source>
        <dbReference type="Proteomes" id="UP001595476"/>
    </source>
</evidence>
<dbReference type="Gene3D" id="2.40.50.180">
    <property type="entry name" value="CheA-289, Domain 4"/>
    <property type="match status" value="1"/>
</dbReference>
<comment type="caution">
    <text evidence="2">The sequence shown here is derived from an EMBL/GenBank/DDBJ whole genome shotgun (WGS) entry which is preliminary data.</text>
</comment>
<dbReference type="Pfam" id="PF01584">
    <property type="entry name" value="CheW"/>
    <property type="match status" value="1"/>
</dbReference>
<dbReference type="RefSeq" id="WP_386716118.1">
    <property type="nucleotide sequence ID" value="NZ_JBHRSZ010000002.1"/>
</dbReference>
<proteinExistence type="predicted"/>
<feature type="domain" description="CheW-like" evidence="1">
    <location>
        <begin position="18"/>
        <end position="162"/>
    </location>
</feature>
<dbReference type="InterPro" id="IPR002545">
    <property type="entry name" value="CheW-lke_dom"/>
</dbReference>
<dbReference type="PANTHER" id="PTHR22617:SF41">
    <property type="entry name" value="CHEMOTAXIS SIGNAL TRANSDUCTION SYSTEM ADAPTOR PROTEIN CHEW"/>
    <property type="match status" value="1"/>
</dbReference>
<reference evidence="3" key="1">
    <citation type="journal article" date="2019" name="Int. J. Syst. Evol. Microbiol.">
        <title>The Global Catalogue of Microorganisms (GCM) 10K type strain sequencing project: providing services to taxonomists for standard genome sequencing and annotation.</title>
        <authorList>
            <consortium name="The Broad Institute Genomics Platform"/>
            <consortium name="The Broad Institute Genome Sequencing Center for Infectious Disease"/>
            <person name="Wu L."/>
            <person name="Ma J."/>
        </authorList>
    </citation>
    <scope>NUCLEOTIDE SEQUENCE [LARGE SCALE GENOMIC DNA]</scope>
    <source>
        <strain evidence="3">KCTC 52438</strain>
    </source>
</reference>
<dbReference type="Gene3D" id="2.30.30.40">
    <property type="entry name" value="SH3 Domains"/>
    <property type="match status" value="1"/>
</dbReference>
<gene>
    <name evidence="2" type="ORF">ACFOEK_03305</name>
</gene>
<sequence length="171" mass="19128">MSSEMPDIEFEEFQAGSNEQYLTFVLNNEYYGLSIRSVKEVIEYDKVTPVPMMSEFVKGVLNLRGEVVPVIDLNLRFGKGETEIRHRSCIAILEIPYEDTTAVIGVVVDSVKEVIDIMPDQIDTPPSFGAQIKAQFIQGVANIGKHFVIILDGEKVLSVEEMADIIEQSTK</sequence>
<dbReference type="Proteomes" id="UP001595476">
    <property type="component" value="Unassembled WGS sequence"/>
</dbReference>
<organism evidence="2 3">
    <name type="scientific">Litoribrevibacter euphylliae</name>
    <dbReference type="NCBI Taxonomy" id="1834034"/>
    <lineage>
        <taxon>Bacteria</taxon>
        <taxon>Pseudomonadati</taxon>
        <taxon>Pseudomonadota</taxon>
        <taxon>Gammaproteobacteria</taxon>
        <taxon>Oceanospirillales</taxon>
        <taxon>Oceanospirillaceae</taxon>
        <taxon>Litoribrevibacter</taxon>
    </lineage>
</organism>
<dbReference type="EMBL" id="JBHRSZ010000002">
    <property type="protein sequence ID" value="MFC3150044.1"/>
    <property type="molecule type" value="Genomic_DNA"/>
</dbReference>